<evidence type="ECO:0000256" key="1">
    <source>
        <dbReference type="ARBA" id="ARBA00022475"/>
    </source>
</evidence>
<evidence type="ECO:0000256" key="6">
    <source>
        <dbReference type="ARBA" id="ARBA00023306"/>
    </source>
</evidence>
<reference evidence="9 10" key="1">
    <citation type="journal article" date="2019" name="Int. J. Syst. Evol. Microbiol.">
        <title>The Global Catalogue of Microorganisms (GCM) 10K type strain sequencing project: providing services to taxonomists for standard genome sequencing and annotation.</title>
        <authorList>
            <consortium name="The Broad Institute Genomics Platform"/>
            <consortium name="The Broad Institute Genome Sequencing Center for Infectious Disease"/>
            <person name="Wu L."/>
            <person name="Ma J."/>
        </authorList>
    </citation>
    <scope>NUCLEOTIDE SEQUENCE [LARGE SCALE GENOMIC DNA]</scope>
    <source>
        <strain evidence="9 10">JCM 15591</strain>
    </source>
</reference>
<accession>A0ABN2KRA0</accession>
<organism evidence="9 10">
    <name type="scientific">Nostocoides vanveenii</name>
    <dbReference type="NCBI Taxonomy" id="330835"/>
    <lineage>
        <taxon>Bacteria</taxon>
        <taxon>Bacillati</taxon>
        <taxon>Actinomycetota</taxon>
        <taxon>Actinomycetes</taxon>
        <taxon>Micrococcales</taxon>
        <taxon>Intrasporangiaceae</taxon>
        <taxon>Nostocoides</taxon>
    </lineage>
</organism>
<dbReference type="InterPro" id="IPR009619">
    <property type="entry name" value="CrgA"/>
</dbReference>
<dbReference type="Pfam" id="PF06781">
    <property type="entry name" value="CrgA"/>
    <property type="match status" value="1"/>
</dbReference>
<comment type="caution">
    <text evidence="9">The sequence shown here is derived from an EMBL/GenBank/DDBJ whole genome shotgun (WGS) entry which is preliminary data.</text>
</comment>
<evidence type="ECO:0000256" key="4">
    <source>
        <dbReference type="ARBA" id="ARBA00022989"/>
    </source>
</evidence>
<dbReference type="EMBL" id="BAAAPN010000053">
    <property type="protein sequence ID" value="GAA1763700.1"/>
    <property type="molecule type" value="Genomic_DNA"/>
</dbReference>
<dbReference type="RefSeq" id="WP_344066484.1">
    <property type="nucleotide sequence ID" value="NZ_BAAAPN010000053.1"/>
</dbReference>
<keyword evidence="2 7" id="KW-0132">Cell division</keyword>
<evidence type="ECO:0000256" key="3">
    <source>
        <dbReference type="ARBA" id="ARBA00022692"/>
    </source>
</evidence>
<dbReference type="Proteomes" id="UP001501475">
    <property type="component" value="Unassembled WGS sequence"/>
</dbReference>
<keyword evidence="6 7" id="KW-0131">Cell cycle</keyword>
<keyword evidence="5 7" id="KW-0472">Membrane</keyword>
<dbReference type="GO" id="GO:0051301">
    <property type="term" value="P:cell division"/>
    <property type="evidence" value="ECO:0007669"/>
    <property type="project" value="UniProtKB-KW"/>
</dbReference>
<name>A0ABN2KRA0_9MICO</name>
<feature type="transmembrane region" description="Helical" evidence="7">
    <location>
        <begin position="30"/>
        <end position="52"/>
    </location>
</feature>
<evidence type="ECO:0000256" key="7">
    <source>
        <dbReference type="HAMAP-Rule" id="MF_00631"/>
    </source>
</evidence>
<dbReference type="NCBIfam" id="NF002595">
    <property type="entry name" value="PRK02251.2-1"/>
    <property type="match status" value="1"/>
</dbReference>
<sequence length="84" mass="9407">MPESKGRDKASYTPPPEARTTKVAPSSPPWFAPVMLTLMVVGLLWVVVFYVTQQKYPVPSIGRWNLAAGFGLMMAGFMMTTRWK</sequence>
<feature type="compositionally biased region" description="Basic and acidic residues" evidence="8">
    <location>
        <begin position="1"/>
        <end position="10"/>
    </location>
</feature>
<proteinExistence type="inferred from homology"/>
<feature type="transmembrane region" description="Helical" evidence="7">
    <location>
        <begin position="64"/>
        <end position="83"/>
    </location>
</feature>
<comment type="similarity">
    <text evidence="7">Belongs to the CrgA family.</text>
</comment>
<evidence type="ECO:0000256" key="5">
    <source>
        <dbReference type="ARBA" id="ARBA00023136"/>
    </source>
</evidence>
<gene>
    <name evidence="7 9" type="primary">crgA</name>
    <name evidence="9" type="ORF">GCM10009810_23590</name>
</gene>
<keyword evidence="10" id="KW-1185">Reference proteome</keyword>
<evidence type="ECO:0000256" key="2">
    <source>
        <dbReference type="ARBA" id="ARBA00022618"/>
    </source>
</evidence>
<evidence type="ECO:0000313" key="9">
    <source>
        <dbReference type="EMBL" id="GAA1763700.1"/>
    </source>
</evidence>
<dbReference type="HAMAP" id="MF_00631">
    <property type="entry name" value="CrgA"/>
    <property type="match status" value="1"/>
</dbReference>
<keyword evidence="4 7" id="KW-1133">Transmembrane helix</keyword>
<evidence type="ECO:0000256" key="8">
    <source>
        <dbReference type="SAM" id="MobiDB-lite"/>
    </source>
</evidence>
<protein>
    <recommendedName>
        <fullName evidence="7">Cell division protein CrgA</fullName>
    </recommendedName>
</protein>
<keyword evidence="3 7" id="KW-0812">Transmembrane</keyword>
<comment type="function">
    <text evidence="7">Involved in cell division.</text>
</comment>
<comment type="subcellular location">
    <subcellularLocation>
        <location evidence="7">Cell membrane</location>
        <topology evidence="7">Multi-pass membrane protein</topology>
    </subcellularLocation>
</comment>
<feature type="region of interest" description="Disordered" evidence="8">
    <location>
        <begin position="1"/>
        <end position="27"/>
    </location>
</feature>
<keyword evidence="1 7" id="KW-1003">Cell membrane</keyword>
<evidence type="ECO:0000313" key="10">
    <source>
        <dbReference type="Proteomes" id="UP001501475"/>
    </source>
</evidence>